<dbReference type="EMBL" id="JAMGSI010000001">
    <property type="protein sequence ID" value="MCL6656879.1"/>
    <property type="molecule type" value="Genomic_DNA"/>
</dbReference>
<gene>
    <name evidence="2" type="ORF">M8N44_06040</name>
</gene>
<dbReference type="GeneID" id="84023411"/>
<name>A0ABT0R7H1_9BACT</name>
<evidence type="ECO:0008006" key="4">
    <source>
        <dbReference type="Google" id="ProtNLM"/>
    </source>
</evidence>
<evidence type="ECO:0000313" key="3">
    <source>
        <dbReference type="Proteomes" id="UP001202031"/>
    </source>
</evidence>
<reference evidence="2 3" key="1">
    <citation type="submission" date="2022-03" db="EMBL/GenBank/DDBJ databases">
        <title>Taxonomic description of new species and reclassification of some bacterial strains.</title>
        <authorList>
            <person name="Ndongo S."/>
        </authorList>
    </citation>
    <scope>NUCLEOTIDE SEQUENCE [LARGE SCALE GENOMIC DNA]</scope>
    <source>
        <strain evidence="2 3">Marseille-P6666</strain>
    </source>
</reference>
<dbReference type="RefSeq" id="WP_102726888.1">
    <property type="nucleotide sequence ID" value="NZ_CP072027.1"/>
</dbReference>
<comment type="caution">
    <text evidence="2">The sequence shown here is derived from an EMBL/GenBank/DDBJ whole genome shotgun (WGS) entry which is preliminary data.</text>
</comment>
<evidence type="ECO:0000313" key="2">
    <source>
        <dbReference type="EMBL" id="MCL6656879.1"/>
    </source>
</evidence>
<organism evidence="2 3">
    <name type="scientific">Akkermansia massiliensis</name>
    <dbReference type="NCBI Taxonomy" id="2927224"/>
    <lineage>
        <taxon>Bacteria</taxon>
        <taxon>Pseudomonadati</taxon>
        <taxon>Verrucomicrobiota</taxon>
        <taxon>Verrucomicrobiia</taxon>
        <taxon>Verrucomicrobiales</taxon>
        <taxon>Akkermansiaceae</taxon>
        <taxon>Akkermansia</taxon>
    </lineage>
</organism>
<accession>A0ABT0R7H1</accession>
<evidence type="ECO:0000256" key="1">
    <source>
        <dbReference type="SAM" id="MobiDB-lite"/>
    </source>
</evidence>
<feature type="region of interest" description="Disordered" evidence="1">
    <location>
        <begin position="122"/>
        <end position="141"/>
    </location>
</feature>
<sequence length="141" mass="15635">MAEQNSYIVRGNDICFGLDGVTVPWGVVTSVKRKPSRSSEKFVGESGNTESVVYWDPQETVTLDVIRGGKQGQKASSLPVPQIGDKVEFESKNYYVENLDDSRERTGAQKYTVELLHLPFVKDPVEPAQEPAQAENSEETV</sequence>
<protein>
    <recommendedName>
        <fullName evidence="4">Single-stranded DNA-binding protein</fullName>
    </recommendedName>
</protein>
<proteinExistence type="predicted"/>
<dbReference type="Proteomes" id="UP001202031">
    <property type="component" value="Unassembled WGS sequence"/>
</dbReference>
<keyword evidence="3" id="KW-1185">Reference proteome</keyword>